<proteinExistence type="predicted"/>
<dbReference type="SUPFAM" id="SSF57850">
    <property type="entry name" value="RING/U-box"/>
    <property type="match status" value="1"/>
</dbReference>
<evidence type="ECO:0000259" key="7">
    <source>
        <dbReference type="PROSITE" id="PS51270"/>
    </source>
</evidence>
<dbReference type="InterPro" id="IPR039512">
    <property type="entry name" value="RCHY1_zinc-ribbon"/>
</dbReference>
<dbReference type="Gene3D" id="3.30.40.10">
    <property type="entry name" value="Zinc/RING finger domain, C3HC4 (zinc finger)"/>
    <property type="match status" value="1"/>
</dbReference>
<dbReference type="PANTHER" id="PTHR21319">
    <property type="entry name" value="RING FINGER AND CHY ZINC FINGER DOMAIN-CONTAINING PROTEIN 1"/>
    <property type="match status" value="1"/>
</dbReference>
<dbReference type="InterPro" id="IPR008913">
    <property type="entry name" value="Znf_CHY"/>
</dbReference>
<feature type="domain" description="RING-type" evidence="5">
    <location>
        <begin position="187"/>
        <end position="229"/>
    </location>
</feature>
<name>A0A7D3UQ24_9VIRU</name>
<dbReference type="SUPFAM" id="SSF161245">
    <property type="entry name" value="Zinc hairpin stack"/>
    <property type="match status" value="1"/>
</dbReference>
<evidence type="ECO:0000313" key="9">
    <source>
        <dbReference type="Proteomes" id="UP001162001"/>
    </source>
</evidence>
<dbReference type="SMART" id="SM00184">
    <property type="entry name" value="RING"/>
    <property type="match status" value="1"/>
</dbReference>
<keyword evidence="1" id="KW-0479">Metal-binding</keyword>
<evidence type="ECO:0000256" key="4">
    <source>
        <dbReference type="PROSITE-ProRule" id="PRU00175"/>
    </source>
</evidence>
<dbReference type="EMBL" id="MT418680">
    <property type="protein sequence ID" value="QKF94248.1"/>
    <property type="molecule type" value="Genomic_DNA"/>
</dbReference>
<dbReference type="Pfam" id="PF13639">
    <property type="entry name" value="zf-RING_2"/>
    <property type="match status" value="1"/>
</dbReference>
<dbReference type="GO" id="GO:0008270">
    <property type="term" value="F:zinc ion binding"/>
    <property type="evidence" value="ECO:0007669"/>
    <property type="project" value="UniProtKB-KW"/>
</dbReference>
<dbReference type="Proteomes" id="UP001162001">
    <property type="component" value="Segment"/>
</dbReference>
<reference evidence="8 9" key="1">
    <citation type="submission" date="2020-04" db="EMBL/GenBank/DDBJ databases">
        <title>Advantages and limits of metagenomic assembly and binning of a giant virus.</title>
        <authorList>
            <person name="Schulz F."/>
            <person name="Andreani J."/>
            <person name="Francis R."/>
            <person name="Boudjemaa H."/>
            <person name="Bou Khalil J.Y."/>
            <person name="Lee J."/>
            <person name="La Scola B."/>
            <person name="Woyke T."/>
        </authorList>
    </citation>
    <scope>NUCLEOTIDE SEQUENCE [LARGE SCALE GENOMIC DNA]</scope>
    <source>
        <strain evidence="8 9">FV1/VV64</strain>
    </source>
</reference>
<gene>
    <name evidence="8" type="ORF">Fadolivirus_1_790</name>
</gene>
<feature type="domain" description="CTCHY-type" evidence="7">
    <location>
        <begin position="126"/>
        <end position="187"/>
    </location>
</feature>
<keyword evidence="2 4" id="KW-0863">Zinc-finger</keyword>
<accession>A0A7D3UQ24</accession>
<evidence type="ECO:0000259" key="6">
    <source>
        <dbReference type="PROSITE" id="PS51266"/>
    </source>
</evidence>
<dbReference type="GO" id="GO:0006511">
    <property type="term" value="P:ubiquitin-dependent protein catabolic process"/>
    <property type="evidence" value="ECO:0007669"/>
    <property type="project" value="TreeGrafter"/>
</dbReference>
<dbReference type="InterPro" id="IPR001841">
    <property type="entry name" value="Znf_RING"/>
</dbReference>
<organism evidence="8 9">
    <name type="scientific">Fadolivirus FV1/VV64</name>
    <dbReference type="NCBI Taxonomy" id="3070911"/>
    <lineage>
        <taxon>Viruses</taxon>
        <taxon>Varidnaviria</taxon>
        <taxon>Bamfordvirae</taxon>
        <taxon>Nucleocytoviricota</taxon>
        <taxon>Megaviricetes</taxon>
        <taxon>Imitervirales</taxon>
        <taxon>Mimiviridae</taxon>
        <taxon>Klosneuvirinae</taxon>
        <taxon>Fadolivirus</taxon>
        <taxon>Fadolivirus algeromassiliense</taxon>
    </lineage>
</organism>
<evidence type="ECO:0000259" key="5">
    <source>
        <dbReference type="PROSITE" id="PS50089"/>
    </source>
</evidence>
<evidence type="ECO:0000313" key="8">
    <source>
        <dbReference type="EMBL" id="QKF94248.1"/>
    </source>
</evidence>
<keyword evidence="9" id="KW-1185">Reference proteome</keyword>
<dbReference type="InterPro" id="IPR013083">
    <property type="entry name" value="Znf_RING/FYVE/PHD"/>
</dbReference>
<dbReference type="PROSITE" id="PS51270">
    <property type="entry name" value="ZF_CTCHY"/>
    <property type="match status" value="1"/>
</dbReference>
<dbReference type="SUPFAM" id="SSF161219">
    <property type="entry name" value="CHY zinc finger-like"/>
    <property type="match status" value="1"/>
</dbReference>
<keyword evidence="3" id="KW-0862">Zinc</keyword>
<evidence type="ECO:0000256" key="2">
    <source>
        <dbReference type="ARBA" id="ARBA00022771"/>
    </source>
</evidence>
<dbReference type="InterPro" id="IPR017921">
    <property type="entry name" value="Znf_CTCHY"/>
</dbReference>
<dbReference type="Pfam" id="PF14599">
    <property type="entry name" value="zinc_ribbon_6"/>
    <property type="match status" value="1"/>
</dbReference>
<evidence type="ECO:0000256" key="3">
    <source>
        <dbReference type="ARBA" id="ARBA00022833"/>
    </source>
</evidence>
<dbReference type="InterPro" id="IPR037275">
    <property type="entry name" value="Znf_CTCHY_sf"/>
</dbReference>
<feature type="domain" description="CHY-type" evidence="6">
    <location>
        <begin position="48"/>
        <end position="124"/>
    </location>
</feature>
<dbReference type="Gene3D" id="2.20.28.10">
    <property type="match status" value="1"/>
</dbReference>
<dbReference type="GO" id="GO:0016567">
    <property type="term" value="P:protein ubiquitination"/>
    <property type="evidence" value="ECO:0007669"/>
    <property type="project" value="TreeGrafter"/>
</dbReference>
<dbReference type="PROSITE" id="PS51266">
    <property type="entry name" value="ZF_CHY"/>
    <property type="match status" value="1"/>
</dbReference>
<sequence length="293" mass="34206">MILIMENFLENMQNMNITLLQSVINNVVFSNNIHSTETLNDYIKKDQETSYVYGCKHYLRRCKIVSPCCNEIFPCRLCHDEIKYDNIIDDKLKHKIDRFKISEVVCNNCNTKQSVKQYCENCNTCLGLYYCDICHLFDDIDKEQYHCDKCGFCRIGKGKFEHCDKCGICVNKDSSVHKCVDVVESLCPICMEDMFRSVKGIIQMKCGHYIHKKCFDEMLEMTYKCPMCSCSVINTEGINKYFDTEISLTPMPEEYKDYKVKILCNDCHKENEVKFHVVALKCLDCGGYNTRKL</sequence>
<dbReference type="InterPro" id="IPR001368">
    <property type="entry name" value="TNFR/NGFR_Cys_rich_reg"/>
</dbReference>
<evidence type="ECO:0000256" key="1">
    <source>
        <dbReference type="ARBA" id="ARBA00022723"/>
    </source>
</evidence>
<dbReference type="Pfam" id="PF05495">
    <property type="entry name" value="zf-CHY"/>
    <property type="match status" value="1"/>
</dbReference>
<dbReference type="PANTHER" id="PTHR21319:SF53">
    <property type="entry name" value="RING FINGER AND CHY ZINC FINGER DOMAIN-CONTAINING PROTEIN 1"/>
    <property type="match status" value="1"/>
</dbReference>
<dbReference type="PROSITE" id="PS50089">
    <property type="entry name" value="ZF_RING_2"/>
    <property type="match status" value="1"/>
</dbReference>
<protein>
    <submittedName>
        <fullName evidence="8">Zinc finger CTCHY-type protein</fullName>
    </submittedName>
</protein>
<dbReference type="GO" id="GO:0061630">
    <property type="term" value="F:ubiquitin protein ligase activity"/>
    <property type="evidence" value="ECO:0007669"/>
    <property type="project" value="TreeGrafter"/>
</dbReference>
<dbReference type="PROSITE" id="PS00652">
    <property type="entry name" value="TNFR_NGFR_1"/>
    <property type="match status" value="1"/>
</dbReference>
<dbReference type="InterPro" id="IPR037274">
    <property type="entry name" value="Znf_CHY_sf"/>
</dbReference>